<comment type="caution">
    <text evidence="2">The sequence shown here is derived from an EMBL/GenBank/DDBJ whole genome shotgun (WGS) entry which is preliminary data.</text>
</comment>
<dbReference type="InterPro" id="IPR013154">
    <property type="entry name" value="ADH-like_N"/>
</dbReference>
<dbReference type="Proteomes" id="UP000562352">
    <property type="component" value="Unassembled WGS sequence"/>
</dbReference>
<dbReference type="InterPro" id="IPR036291">
    <property type="entry name" value="NAD(P)-bd_dom_sf"/>
</dbReference>
<dbReference type="InterPro" id="IPR020843">
    <property type="entry name" value="ER"/>
</dbReference>
<evidence type="ECO:0000313" key="3">
    <source>
        <dbReference type="Proteomes" id="UP000562352"/>
    </source>
</evidence>
<dbReference type="AlphaFoldDB" id="A0A841CYG3"/>
<dbReference type="InterPro" id="IPR011032">
    <property type="entry name" value="GroES-like_sf"/>
</dbReference>
<dbReference type="Gene3D" id="3.90.180.10">
    <property type="entry name" value="Medium-chain alcohol dehydrogenases, catalytic domain"/>
    <property type="match status" value="1"/>
</dbReference>
<dbReference type="RefSeq" id="WP_184937492.1">
    <property type="nucleotide sequence ID" value="NZ_BAAAWZ010000001.1"/>
</dbReference>
<reference evidence="2 3" key="1">
    <citation type="submission" date="2020-08" db="EMBL/GenBank/DDBJ databases">
        <title>Genomic Encyclopedia of Type Strains, Phase III (KMG-III): the genomes of soil and plant-associated and newly described type strains.</title>
        <authorList>
            <person name="Whitman W."/>
        </authorList>
    </citation>
    <scope>NUCLEOTIDE SEQUENCE [LARGE SCALE GENOMIC DNA]</scope>
    <source>
        <strain evidence="2 3">CECT 3303</strain>
    </source>
</reference>
<name>A0A841CYG3_PLAVE</name>
<dbReference type="PANTHER" id="PTHR11695:SF294">
    <property type="entry name" value="RETICULON-4-INTERACTING PROTEIN 1, MITOCHONDRIAL"/>
    <property type="match status" value="1"/>
</dbReference>
<evidence type="ECO:0000259" key="1">
    <source>
        <dbReference type="SMART" id="SM00829"/>
    </source>
</evidence>
<dbReference type="Pfam" id="PF13602">
    <property type="entry name" value="ADH_zinc_N_2"/>
    <property type="match status" value="1"/>
</dbReference>
<dbReference type="InterPro" id="IPR050700">
    <property type="entry name" value="YIM1/Zinc_Alcohol_DH_Fams"/>
</dbReference>
<organism evidence="2 3">
    <name type="scientific">Planomonospora venezuelensis</name>
    <dbReference type="NCBI Taxonomy" id="1999"/>
    <lineage>
        <taxon>Bacteria</taxon>
        <taxon>Bacillati</taxon>
        <taxon>Actinomycetota</taxon>
        <taxon>Actinomycetes</taxon>
        <taxon>Streptosporangiales</taxon>
        <taxon>Streptosporangiaceae</taxon>
        <taxon>Planomonospora</taxon>
    </lineage>
</organism>
<gene>
    <name evidence="2" type="ORF">FHS22_000223</name>
</gene>
<dbReference type="SMART" id="SM00829">
    <property type="entry name" value="PKS_ER"/>
    <property type="match status" value="1"/>
</dbReference>
<accession>A0A841CYG3</accession>
<dbReference type="CDD" id="cd05289">
    <property type="entry name" value="MDR_like_2"/>
    <property type="match status" value="1"/>
</dbReference>
<dbReference type="SUPFAM" id="SSF51735">
    <property type="entry name" value="NAD(P)-binding Rossmann-fold domains"/>
    <property type="match status" value="1"/>
</dbReference>
<keyword evidence="3" id="KW-1185">Reference proteome</keyword>
<feature type="domain" description="Enoyl reductase (ER)" evidence="1">
    <location>
        <begin position="10"/>
        <end position="309"/>
    </location>
</feature>
<evidence type="ECO:0000313" key="2">
    <source>
        <dbReference type="EMBL" id="MBB5960985.1"/>
    </source>
</evidence>
<dbReference type="SUPFAM" id="SSF50129">
    <property type="entry name" value="GroES-like"/>
    <property type="match status" value="1"/>
</dbReference>
<proteinExistence type="predicted"/>
<dbReference type="GO" id="GO:0016491">
    <property type="term" value="F:oxidoreductase activity"/>
    <property type="evidence" value="ECO:0007669"/>
    <property type="project" value="InterPro"/>
</dbReference>
<sequence length="311" mass="31818">MRSVTQSAFGDPSVLEIAEVERPVPGYGEVLVKVGAAGVNPVDVAVRAGHYPLLGEPPFTLGWDLAGTVEATGPGISAFAPGDEVLGMPAFPAEAKVHADYVLVSPNEIVHRPAGLTVEEAGALPLAGLTAWQALVGIARLEEGRSVLVHRAAGGVGHLAVQIAKARGAHVIGTARAANHAFLRDLGADRLIDYTAADFVAEAGPVDVVFDLVGGEYGERSAAALRPGGLLVGALGGPMGGITPERAAELGIRLEVVSVRPSVADLGRLVELAESGRLKVHVDQVLPLAEAAKAHELVAGGHTKGKIVLVP</sequence>
<dbReference type="Gene3D" id="3.40.50.720">
    <property type="entry name" value="NAD(P)-binding Rossmann-like Domain"/>
    <property type="match status" value="1"/>
</dbReference>
<protein>
    <submittedName>
        <fullName evidence="2">NADPH:quinone reductase-like Zn-dependent oxidoreductase</fullName>
    </submittedName>
</protein>
<dbReference type="Pfam" id="PF08240">
    <property type="entry name" value="ADH_N"/>
    <property type="match status" value="1"/>
</dbReference>
<dbReference type="PANTHER" id="PTHR11695">
    <property type="entry name" value="ALCOHOL DEHYDROGENASE RELATED"/>
    <property type="match status" value="1"/>
</dbReference>
<dbReference type="EMBL" id="JACHJJ010000001">
    <property type="protein sequence ID" value="MBB5960985.1"/>
    <property type="molecule type" value="Genomic_DNA"/>
</dbReference>